<feature type="transmembrane region" description="Helical" evidence="6">
    <location>
        <begin position="36"/>
        <end position="54"/>
    </location>
</feature>
<dbReference type="EMBL" id="PCXV01000018">
    <property type="protein sequence ID" value="PIR44209.1"/>
    <property type="molecule type" value="Genomic_DNA"/>
</dbReference>
<name>A0A2H0RCE8_9BACT</name>
<organism evidence="8 9">
    <name type="scientific">Candidatus Wolfebacteria bacterium CG10_big_fil_rev_8_21_14_0_10_31_9</name>
    <dbReference type="NCBI Taxonomy" id="1975070"/>
    <lineage>
        <taxon>Bacteria</taxon>
        <taxon>Candidatus Wolfeibacteriota</taxon>
    </lineage>
</organism>
<evidence type="ECO:0000313" key="9">
    <source>
        <dbReference type="Proteomes" id="UP000231602"/>
    </source>
</evidence>
<dbReference type="Pfam" id="PF04138">
    <property type="entry name" value="GtrA_DPMS_TM"/>
    <property type="match status" value="1"/>
</dbReference>
<evidence type="ECO:0000256" key="3">
    <source>
        <dbReference type="ARBA" id="ARBA00022692"/>
    </source>
</evidence>
<proteinExistence type="inferred from homology"/>
<dbReference type="GO" id="GO:0000271">
    <property type="term" value="P:polysaccharide biosynthetic process"/>
    <property type="evidence" value="ECO:0007669"/>
    <property type="project" value="InterPro"/>
</dbReference>
<feature type="transmembrane region" description="Helical" evidence="6">
    <location>
        <begin position="104"/>
        <end position="128"/>
    </location>
</feature>
<dbReference type="InterPro" id="IPR051401">
    <property type="entry name" value="GtrA_CellWall_Glycosyl"/>
</dbReference>
<feature type="domain" description="GtrA/DPMS transmembrane" evidence="7">
    <location>
        <begin position="69"/>
        <end position="208"/>
    </location>
</feature>
<evidence type="ECO:0000256" key="2">
    <source>
        <dbReference type="ARBA" id="ARBA00009399"/>
    </source>
</evidence>
<gene>
    <name evidence="8" type="ORF">COV23_01090</name>
</gene>
<reference evidence="8 9" key="1">
    <citation type="submission" date="2017-09" db="EMBL/GenBank/DDBJ databases">
        <title>Depth-based differentiation of microbial function through sediment-hosted aquifers and enrichment of novel symbionts in the deep terrestrial subsurface.</title>
        <authorList>
            <person name="Probst A.J."/>
            <person name="Ladd B."/>
            <person name="Jarett J.K."/>
            <person name="Geller-Mcgrath D.E."/>
            <person name="Sieber C.M."/>
            <person name="Emerson J.B."/>
            <person name="Anantharaman K."/>
            <person name="Thomas B.C."/>
            <person name="Malmstrom R."/>
            <person name="Stieglmeier M."/>
            <person name="Klingl A."/>
            <person name="Woyke T."/>
            <person name="Ryan C.M."/>
            <person name="Banfield J.F."/>
        </authorList>
    </citation>
    <scope>NUCLEOTIDE SEQUENCE [LARGE SCALE GENOMIC DNA]</scope>
    <source>
        <strain evidence="8">CG10_big_fil_rev_8_21_14_0_10_31_9</strain>
    </source>
</reference>
<dbReference type="Proteomes" id="UP000231602">
    <property type="component" value="Unassembled WGS sequence"/>
</dbReference>
<feature type="transmembrane region" description="Helical" evidence="6">
    <location>
        <begin position="6"/>
        <end position="24"/>
    </location>
</feature>
<dbReference type="GO" id="GO:0005886">
    <property type="term" value="C:plasma membrane"/>
    <property type="evidence" value="ECO:0007669"/>
    <property type="project" value="TreeGrafter"/>
</dbReference>
<dbReference type="AlphaFoldDB" id="A0A2H0RCE8"/>
<dbReference type="InterPro" id="IPR007267">
    <property type="entry name" value="GtrA_DPMS_TM"/>
</dbReference>
<protein>
    <recommendedName>
        <fullName evidence="7">GtrA/DPMS transmembrane domain-containing protein</fullName>
    </recommendedName>
</protein>
<evidence type="ECO:0000259" key="7">
    <source>
        <dbReference type="Pfam" id="PF04138"/>
    </source>
</evidence>
<evidence type="ECO:0000256" key="1">
    <source>
        <dbReference type="ARBA" id="ARBA00004141"/>
    </source>
</evidence>
<keyword evidence="3 6" id="KW-0812">Transmembrane</keyword>
<comment type="similarity">
    <text evidence="2">Belongs to the GtrA family.</text>
</comment>
<comment type="caution">
    <text evidence="8">The sequence shown here is derived from an EMBL/GenBank/DDBJ whole genome shotgun (WGS) entry which is preliminary data.</text>
</comment>
<comment type="subcellular location">
    <subcellularLocation>
        <location evidence="1">Membrane</location>
        <topology evidence="1">Multi-pass membrane protein</topology>
    </subcellularLocation>
</comment>
<feature type="transmembrane region" description="Helical" evidence="6">
    <location>
        <begin position="183"/>
        <end position="201"/>
    </location>
</feature>
<sequence length="215" mass="24173">MTKKDYILGTIAGLLIGLLFLPVFKTTKSDFFDTYALVAVFFFLIATPVGLVIFKKLSEKISVLWQVGKFGVIGVLNTLVDWGVLVILILAFRKYFIIESSNSFIFGLTFYSLYKAISFIIANINSYYWNKYWTFSSGILQKTKVEYLQFLAVSVVGFLLNVGIATYVFSFINPIGGLNTDQWGIIGAVVGSVAGLIWNFLGYKFVVFKQARLDF</sequence>
<evidence type="ECO:0000256" key="5">
    <source>
        <dbReference type="ARBA" id="ARBA00023136"/>
    </source>
</evidence>
<feature type="transmembrane region" description="Helical" evidence="6">
    <location>
        <begin position="70"/>
        <end position="92"/>
    </location>
</feature>
<keyword evidence="4 6" id="KW-1133">Transmembrane helix</keyword>
<feature type="transmembrane region" description="Helical" evidence="6">
    <location>
        <begin position="148"/>
        <end position="171"/>
    </location>
</feature>
<dbReference type="PANTHER" id="PTHR38459">
    <property type="entry name" value="PROPHAGE BACTOPRENOL-LINKED GLUCOSE TRANSLOCASE HOMOLOG"/>
    <property type="match status" value="1"/>
</dbReference>
<evidence type="ECO:0000256" key="6">
    <source>
        <dbReference type="SAM" id="Phobius"/>
    </source>
</evidence>
<evidence type="ECO:0000313" key="8">
    <source>
        <dbReference type="EMBL" id="PIR44209.1"/>
    </source>
</evidence>
<keyword evidence="5 6" id="KW-0472">Membrane</keyword>
<accession>A0A2H0RCE8</accession>
<dbReference type="PANTHER" id="PTHR38459:SF1">
    <property type="entry name" value="PROPHAGE BACTOPRENOL-LINKED GLUCOSE TRANSLOCASE HOMOLOG"/>
    <property type="match status" value="1"/>
</dbReference>
<evidence type="ECO:0000256" key="4">
    <source>
        <dbReference type="ARBA" id="ARBA00022989"/>
    </source>
</evidence>